<evidence type="ECO:0000313" key="3">
    <source>
        <dbReference type="Proteomes" id="UP001367508"/>
    </source>
</evidence>
<comment type="caution">
    <text evidence="1">The sequence shown here is derived from an EMBL/GenBank/DDBJ whole genome shotgun (WGS) entry which is preliminary data.</text>
</comment>
<dbReference type="AlphaFoldDB" id="A0AAN9PXV6"/>
<proteinExistence type="predicted"/>
<accession>A0AAN9PXV6</accession>
<sequence>MFASLRHCPNTLSTITAYAENLSKVLEKVLLRSHFSHVEVRDSSWVALCYGVYIPVTTISDFRDPRALSSPLGLILFFVNSSARLVASVNLS</sequence>
<evidence type="ECO:0000313" key="2">
    <source>
        <dbReference type="EMBL" id="KAK7313836.1"/>
    </source>
</evidence>
<name>A0AAN9PXV6_CANGL</name>
<keyword evidence="3" id="KW-1185">Reference proteome</keyword>
<dbReference type="Proteomes" id="UP001367508">
    <property type="component" value="Unassembled WGS sequence"/>
</dbReference>
<evidence type="ECO:0000313" key="1">
    <source>
        <dbReference type="EMBL" id="KAK7313834.1"/>
    </source>
</evidence>
<organism evidence="1 3">
    <name type="scientific">Canavalia gladiata</name>
    <name type="common">Sword bean</name>
    <name type="synonym">Dolichos gladiatus</name>
    <dbReference type="NCBI Taxonomy" id="3824"/>
    <lineage>
        <taxon>Eukaryota</taxon>
        <taxon>Viridiplantae</taxon>
        <taxon>Streptophyta</taxon>
        <taxon>Embryophyta</taxon>
        <taxon>Tracheophyta</taxon>
        <taxon>Spermatophyta</taxon>
        <taxon>Magnoliopsida</taxon>
        <taxon>eudicotyledons</taxon>
        <taxon>Gunneridae</taxon>
        <taxon>Pentapetalae</taxon>
        <taxon>rosids</taxon>
        <taxon>fabids</taxon>
        <taxon>Fabales</taxon>
        <taxon>Fabaceae</taxon>
        <taxon>Papilionoideae</taxon>
        <taxon>50 kb inversion clade</taxon>
        <taxon>NPAAA clade</taxon>
        <taxon>indigoferoid/millettioid clade</taxon>
        <taxon>Phaseoleae</taxon>
        <taxon>Canavalia</taxon>
    </lineage>
</organism>
<gene>
    <name evidence="1" type="ORF">VNO77_39036</name>
    <name evidence="2" type="ORF">VNO77_39038</name>
</gene>
<dbReference type="EMBL" id="JAYMYQ010000009">
    <property type="protein sequence ID" value="KAK7313834.1"/>
    <property type="molecule type" value="Genomic_DNA"/>
</dbReference>
<dbReference type="EMBL" id="JAYMYQ010000009">
    <property type="protein sequence ID" value="KAK7313836.1"/>
    <property type="molecule type" value="Genomic_DNA"/>
</dbReference>
<reference evidence="1 3" key="1">
    <citation type="submission" date="2024-01" db="EMBL/GenBank/DDBJ databases">
        <title>The genomes of 5 underutilized Papilionoideae crops provide insights into root nodulation and disease resistanc.</title>
        <authorList>
            <person name="Jiang F."/>
        </authorList>
    </citation>
    <scope>NUCLEOTIDE SEQUENCE [LARGE SCALE GENOMIC DNA]</scope>
    <source>
        <strain evidence="1">LVBAO_FW01</strain>
        <tissue evidence="1">Leaves</tissue>
    </source>
</reference>
<protein>
    <submittedName>
        <fullName evidence="1">Uncharacterized protein</fullName>
    </submittedName>
</protein>